<evidence type="ECO:0000313" key="3">
    <source>
        <dbReference type="Proteomes" id="UP001141950"/>
    </source>
</evidence>
<reference evidence="2" key="1">
    <citation type="submission" date="2022-08" db="EMBL/GenBank/DDBJ databases">
        <title>The genomic sequence of strain Paenibacillus sp. SCIV0701.</title>
        <authorList>
            <person name="Zhao H."/>
        </authorList>
    </citation>
    <scope>NUCLEOTIDE SEQUENCE</scope>
    <source>
        <strain evidence="2">SCIV0701</strain>
    </source>
</reference>
<organism evidence="2 3">
    <name type="scientific">Paenibacillus soyae</name>
    <dbReference type="NCBI Taxonomy" id="2969249"/>
    <lineage>
        <taxon>Bacteria</taxon>
        <taxon>Bacillati</taxon>
        <taxon>Bacillota</taxon>
        <taxon>Bacilli</taxon>
        <taxon>Bacillales</taxon>
        <taxon>Paenibacillaceae</taxon>
        <taxon>Paenibacillus</taxon>
    </lineage>
</organism>
<gene>
    <name evidence="2" type="ORF">NQZ67_01815</name>
</gene>
<accession>A0A9X2MM68</accession>
<dbReference type="EMBL" id="JANIPJ010000001">
    <property type="protein sequence ID" value="MCR2802607.1"/>
    <property type="molecule type" value="Genomic_DNA"/>
</dbReference>
<protein>
    <submittedName>
        <fullName evidence="2">Uncharacterized protein</fullName>
    </submittedName>
</protein>
<keyword evidence="1" id="KW-0175">Coiled coil</keyword>
<keyword evidence="3" id="KW-1185">Reference proteome</keyword>
<comment type="caution">
    <text evidence="2">The sequence shown here is derived from an EMBL/GenBank/DDBJ whole genome shotgun (WGS) entry which is preliminary data.</text>
</comment>
<dbReference type="RefSeq" id="WP_257442178.1">
    <property type="nucleotide sequence ID" value="NZ_JANIPJ010000001.1"/>
</dbReference>
<evidence type="ECO:0000313" key="2">
    <source>
        <dbReference type="EMBL" id="MCR2802607.1"/>
    </source>
</evidence>
<dbReference type="Proteomes" id="UP001141950">
    <property type="component" value="Unassembled WGS sequence"/>
</dbReference>
<sequence length="82" mass="9023">MHFELLKGLINAAIVIVDEGSSFVKQQLNTQLTNIENREDTLSELEETKANAVALLDRLTNIIRPDASPSSSPEADLDEDDV</sequence>
<feature type="coiled-coil region" evidence="1">
    <location>
        <begin position="25"/>
        <end position="62"/>
    </location>
</feature>
<name>A0A9X2MM68_9BACL</name>
<evidence type="ECO:0000256" key="1">
    <source>
        <dbReference type="SAM" id="Coils"/>
    </source>
</evidence>
<dbReference type="AlphaFoldDB" id="A0A9X2MM68"/>
<proteinExistence type="predicted"/>